<dbReference type="Proteomes" id="UP000054558">
    <property type="component" value="Unassembled WGS sequence"/>
</dbReference>
<keyword evidence="4" id="KW-1185">Reference proteome</keyword>
<dbReference type="OrthoDB" id="191206at2759"/>
<keyword evidence="2" id="KW-0472">Membrane</keyword>
<evidence type="ECO:0000313" key="3">
    <source>
        <dbReference type="EMBL" id="GAQ82008.1"/>
    </source>
</evidence>
<dbReference type="OMA" id="YPYLLRP"/>
<reference evidence="3 4" key="1">
    <citation type="journal article" date="2014" name="Nat. Commun.">
        <title>Klebsormidium flaccidum genome reveals primary factors for plant terrestrial adaptation.</title>
        <authorList>
            <person name="Hori K."/>
            <person name="Maruyama F."/>
            <person name="Fujisawa T."/>
            <person name="Togashi T."/>
            <person name="Yamamoto N."/>
            <person name="Seo M."/>
            <person name="Sato S."/>
            <person name="Yamada T."/>
            <person name="Mori H."/>
            <person name="Tajima N."/>
            <person name="Moriyama T."/>
            <person name="Ikeuchi M."/>
            <person name="Watanabe M."/>
            <person name="Wada H."/>
            <person name="Kobayashi K."/>
            <person name="Saito M."/>
            <person name="Masuda T."/>
            <person name="Sasaki-Sekimoto Y."/>
            <person name="Mashiguchi K."/>
            <person name="Awai K."/>
            <person name="Shimojima M."/>
            <person name="Masuda S."/>
            <person name="Iwai M."/>
            <person name="Nobusawa T."/>
            <person name="Narise T."/>
            <person name="Kondo S."/>
            <person name="Saito H."/>
            <person name="Sato R."/>
            <person name="Murakawa M."/>
            <person name="Ihara Y."/>
            <person name="Oshima-Yamada Y."/>
            <person name="Ohtaka K."/>
            <person name="Satoh M."/>
            <person name="Sonobe K."/>
            <person name="Ishii M."/>
            <person name="Ohtani R."/>
            <person name="Kanamori-Sato M."/>
            <person name="Honoki R."/>
            <person name="Miyazaki D."/>
            <person name="Mochizuki H."/>
            <person name="Umetsu J."/>
            <person name="Higashi K."/>
            <person name="Shibata D."/>
            <person name="Kamiya Y."/>
            <person name="Sato N."/>
            <person name="Nakamura Y."/>
            <person name="Tabata S."/>
            <person name="Ida S."/>
            <person name="Kurokawa K."/>
            <person name="Ohta H."/>
        </authorList>
    </citation>
    <scope>NUCLEOTIDE SEQUENCE [LARGE SCALE GENOMIC DNA]</scope>
    <source>
        <strain evidence="3 4">NIES-2285</strain>
    </source>
</reference>
<name>A0A0U9HRA4_KLENI</name>
<keyword evidence="2" id="KW-0812">Transmembrane</keyword>
<evidence type="ECO:0000313" key="4">
    <source>
        <dbReference type="Proteomes" id="UP000054558"/>
    </source>
</evidence>
<organism evidence="3 4">
    <name type="scientific">Klebsormidium nitens</name>
    <name type="common">Green alga</name>
    <name type="synonym">Ulothrix nitens</name>
    <dbReference type="NCBI Taxonomy" id="105231"/>
    <lineage>
        <taxon>Eukaryota</taxon>
        <taxon>Viridiplantae</taxon>
        <taxon>Streptophyta</taxon>
        <taxon>Klebsormidiophyceae</taxon>
        <taxon>Klebsormidiales</taxon>
        <taxon>Klebsormidiaceae</taxon>
        <taxon>Klebsormidium</taxon>
    </lineage>
</organism>
<sequence>MRGAGESSPRSKVFPTIIPLSTKTLSKVLPYSGTGDQVVSTLGGVDAWARRLGLSLAGTFAFYNLSVVLTALASLFWVWSPILGAASANTGLRLRFKYAGVWKTHILRVQQMPAAPKSTATGAKHDGRDTPTASENRYTVLVGDRGGVTIEMSLPAAAARAPLHEGEAAEVLVLSDRPNCSRFKAVRDVFLPGRKLWLSQDHGVEHAVFEHISTRLGDAKPLGDSPLVEDLDSVYSARVFEMDLSPARPEKDDLHHRQSPDRFDGEHIATFSDGSEALSSPDMNSGEDWLAPEVDLLPGEAFWER</sequence>
<accession>A0A0U9HRA4</accession>
<feature type="transmembrane region" description="Helical" evidence="2">
    <location>
        <begin position="60"/>
        <end position="79"/>
    </location>
</feature>
<gene>
    <name evidence="3" type="ORF">KFL_000970340</name>
</gene>
<dbReference type="STRING" id="105231.A0A0U9HRA4"/>
<feature type="compositionally biased region" description="Basic and acidic residues" evidence="1">
    <location>
        <begin position="248"/>
        <end position="267"/>
    </location>
</feature>
<dbReference type="AlphaFoldDB" id="A0A0U9HRA4"/>
<feature type="region of interest" description="Disordered" evidence="1">
    <location>
        <begin position="114"/>
        <end position="136"/>
    </location>
</feature>
<feature type="region of interest" description="Disordered" evidence="1">
    <location>
        <begin position="246"/>
        <end position="289"/>
    </location>
</feature>
<evidence type="ECO:0000256" key="1">
    <source>
        <dbReference type="SAM" id="MobiDB-lite"/>
    </source>
</evidence>
<dbReference type="EMBL" id="DF237046">
    <property type="protein sequence ID" value="GAQ82008.1"/>
    <property type="molecule type" value="Genomic_DNA"/>
</dbReference>
<evidence type="ECO:0000256" key="2">
    <source>
        <dbReference type="SAM" id="Phobius"/>
    </source>
</evidence>
<proteinExistence type="predicted"/>
<protein>
    <submittedName>
        <fullName evidence="3">Uncharacterized protein</fullName>
    </submittedName>
</protein>
<keyword evidence="2" id="KW-1133">Transmembrane helix</keyword>